<evidence type="ECO:0000256" key="3">
    <source>
        <dbReference type="SAM" id="Phobius"/>
    </source>
</evidence>
<evidence type="ECO:0000256" key="4">
    <source>
        <dbReference type="SAM" id="SignalP"/>
    </source>
</evidence>
<keyword evidence="8" id="KW-1185">Reference proteome</keyword>
<dbReference type="CDD" id="cd00096">
    <property type="entry name" value="Ig"/>
    <property type="match status" value="2"/>
</dbReference>
<dbReference type="SMART" id="SM00408">
    <property type="entry name" value="IGc2"/>
    <property type="match status" value="2"/>
</dbReference>
<dbReference type="Proteomes" id="UP000015101">
    <property type="component" value="Unassembled WGS sequence"/>
</dbReference>
<dbReference type="EMBL" id="KB095895">
    <property type="protein sequence ID" value="ESO10307.1"/>
    <property type="molecule type" value="Genomic_DNA"/>
</dbReference>
<evidence type="ECO:0000256" key="2">
    <source>
        <dbReference type="ARBA" id="ARBA00023319"/>
    </source>
</evidence>
<dbReference type="PROSITE" id="PS50835">
    <property type="entry name" value="IG_LIKE"/>
    <property type="match status" value="1"/>
</dbReference>
<dbReference type="PANTHER" id="PTHR10075">
    <property type="entry name" value="BASIGIN RELATED"/>
    <property type="match status" value="1"/>
</dbReference>
<feature type="transmembrane region" description="Helical" evidence="3">
    <location>
        <begin position="191"/>
        <end position="212"/>
    </location>
</feature>
<reference evidence="8" key="1">
    <citation type="submission" date="2012-12" db="EMBL/GenBank/DDBJ databases">
        <authorList>
            <person name="Hellsten U."/>
            <person name="Grimwood J."/>
            <person name="Chapman J.A."/>
            <person name="Shapiro H."/>
            <person name="Aerts A."/>
            <person name="Otillar R.P."/>
            <person name="Terry A.Y."/>
            <person name="Boore J.L."/>
            <person name="Simakov O."/>
            <person name="Marletaz F."/>
            <person name="Cho S.-J."/>
            <person name="Edsinger-Gonzales E."/>
            <person name="Havlak P."/>
            <person name="Kuo D.-H."/>
            <person name="Larsson T."/>
            <person name="Lv J."/>
            <person name="Arendt D."/>
            <person name="Savage R."/>
            <person name="Osoegawa K."/>
            <person name="de Jong P."/>
            <person name="Lindberg D.R."/>
            <person name="Seaver E.C."/>
            <person name="Weisblat D.A."/>
            <person name="Putnam N.H."/>
            <person name="Grigoriev I.V."/>
            <person name="Rokhsar D.S."/>
        </authorList>
    </citation>
    <scope>NUCLEOTIDE SEQUENCE</scope>
</reference>
<keyword evidence="4" id="KW-0732">Signal</keyword>
<dbReference type="InterPro" id="IPR036179">
    <property type="entry name" value="Ig-like_dom_sf"/>
</dbReference>
<dbReference type="FunFam" id="2.60.40.10:FF:000032">
    <property type="entry name" value="palladin isoform X1"/>
    <property type="match status" value="1"/>
</dbReference>
<dbReference type="OrthoDB" id="5843397at2759"/>
<dbReference type="STRING" id="6412.T1FK64"/>
<reference evidence="6 8" key="2">
    <citation type="journal article" date="2013" name="Nature">
        <title>Insights into bilaterian evolution from three spiralian genomes.</title>
        <authorList>
            <person name="Simakov O."/>
            <person name="Marletaz F."/>
            <person name="Cho S.J."/>
            <person name="Edsinger-Gonzales E."/>
            <person name="Havlak P."/>
            <person name="Hellsten U."/>
            <person name="Kuo D.H."/>
            <person name="Larsson T."/>
            <person name="Lv J."/>
            <person name="Arendt D."/>
            <person name="Savage R."/>
            <person name="Osoegawa K."/>
            <person name="de Jong P."/>
            <person name="Grimwood J."/>
            <person name="Chapman J.A."/>
            <person name="Shapiro H."/>
            <person name="Aerts A."/>
            <person name="Otillar R.P."/>
            <person name="Terry A.Y."/>
            <person name="Boore J.L."/>
            <person name="Grigoriev I.V."/>
            <person name="Lindberg D.R."/>
            <person name="Seaver E.C."/>
            <person name="Weisblat D.A."/>
            <person name="Putnam N.H."/>
            <person name="Rokhsar D.S."/>
        </authorList>
    </citation>
    <scope>NUCLEOTIDE SEQUENCE</scope>
</reference>
<evidence type="ECO:0000313" key="7">
    <source>
        <dbReference type="EnsemblMetazoa" id="HelroP183773"/>
    </source>
</evidence>
<dbReference type="Pfam" id="PF13927">
    <property type="entry name" value="Ig_3"/>
    <property type="match status" value="1"/>
</dbReference>
<dbReference type="GeneID" id="20209213"/>
<evidence type="ECO:0000256" key="1">
    <source>
        <dbReference type="ARBA" id="ARBA00023157"/>
    </source>
</evidence>
<sequence length="226" mass="24861">MKLSLLVLSLIIFIFDVNVTLTCPLYTSGNVTWLKNDVILQNGNKYVMNHANKTMTINMNPFASESDLGPYKCIFLDSFFSFILKSPPTMLKAPKHLSLTDGNDLHLECFGYSYPPPARVKWSKDGGPEMTSLSDPRAVASLENKVNIGIGRLLISGVATSDQGLYSCTLENSVGGNSSEIMVRINSKYAALWPFIGILVEVVAIIIIIVIVGRKKARSKVDNKEN</sequence>
<feature type="chain" id="PRO_5010980750" description="Ig-like domain-containing protein" evidence="4">
    <location>
        <begin position="23"/>
        <end position="226"/>
    </location>
</feature>
<dbReference type="InterPro" id="IPR013783">
    <property type="entry name" value="Ig-like_fold"/>
</dbReference>
<dbReference type="InterPro" id="IPR007110">
    <property type="entry name" value="Ig-like_dom"/>
</dbReference>
<protein>
    <recommendedName>
        <fullName evidence="5">Ig-like domain-containing protein</fullName>
    </recommendedName>
</protein>
<dbReference type="KEGG" id="hro:HELRODRAFT_183773"/>
<dbReference type="InterPro" id="IPR003598">
    <property type="entry name" value="Ig_sub2"/>
</dbReference>
<dbReference type="InterPro" id="IPR003599">
    <property type="entry name" value="Ig_sub"/>
</dbReference>
<dbReference type="EnsemblMetazoa" id="HelroT183773">
    <property type="protein sequence ID" value="HelroP183773"/>
    <property type="gene ID" value="HelroG183773"/>
</dbReference>
<accession>T1FK64</accession>
<keyword evidence="3" id="KW-0472">Membrane</keyword>
<evidence type="ECO:0000259" key="5">
    <source>
        <dbReference type="PROSITE" id="PS50835"/>
    </source>
</evidence>
<evidence type="ECO:0000313" key="6">
    <source>
        <dbReference type="EMBL" id="ESO10307.1"/>
    </source>
</evidence>
<dbReference type="SMART" id="SM00409">
    <property type="entry name" value="IG"/>
    <property type="match status" value="1"/>
</dbReference>
<dbReference type="SUPFAM" id="SSF48726">
    <property type="entry name" value="Immunoglobulin"/>
    <property type="match status" value="2"/>
</dbReference>
<keyword evidence="3" id="KW-0812">Transmembrane</keyword>
<dbReference type="EMBL" id="AMQM01008985">
    <property type="status" value="NOT_ANNOTATED_CDS"/>
    <property type="molecule type" value="Genomic_DNA"/>
</dbReference>
<dbReference type="AlphaFoldDB" id="T1FK64"/>
<reference evidence="7" key="3">
    <citation type="submission" date="2015-06" db="UniProtKB">
        <authorList>
            <consortium name="EnsemblMetazoa"/>
        </authorList>
    </citation>
    <scope>IDENTIFICATION</scope>
</reference>
<dbReference type="CTD" id="20209213"/>
<feature type="domain" description="Ig-like" evidence="5">
    <location>
        <begin position="88"/>
        <end position="184"/>
    </location>
</feature>
<dbReference type="HOGENOM" id="CLU_058449_1_1_1"/>
<dbReference type="Gene3D" id="2.60.40.10">
    <property type="entry name" value="Immunoglobulins"/>
    <property type="match status" value="2"/>
</dbReference>
<gene>
    <name evidence="7" type="primary">20209213</name>
    <name evidence="6" type="ORF">HELRODRAFT_183773</name>
</gene>
<dbReference type="PANTHER" id="PTHR10075:SF100">
    <property type="entry name" value="FASCICLIN-2"/>
    <property type="match status" value="1"/>
</dbReference>
<dbReference type="RefSeq" id="XP_009011603.1">
    <property type="nucleotide sequence ID" value="XM_009013355.1"/>
</dbReference>
<name>T1FK64_HELRO</name>
<dbReference type="InParanoid" id="T1FK64"/>
<organism evidence="7 8">
    <name type="scientific">Helobdella robusta</name>
    <name type="common">Californian leech</name>
    <dbReference type="NCBI Taxonomy" id="6412"/>
    <lineage>
        <taxon>Eukaryota</taxon>
        <taxon>Metazoa</taxon>
        <taxon>Spiralia</taxon>
        <taxon>Lophotrochozoa</taxon>
        <taxon>Annelida</taxon>
        <taxon>Clitellata</taxon>
        <taxon>Hirudinea</taxon>
        <taxon>Rhynchobdellida</taxon>
        <taxon>Glossiphoniidae</taxon>
        <taxon>Helobdella</taxon>
    </lineage>
</organism>
<keyword evidence="1" id="KW-1015">Disulfide bond</keyword>
<dbReference type="eggNOG" id="ENOG502QPKN">
    <property type="taxonomic scope" value="Eukaryota"/>
</dbReference>
<keyword evidence="2" id="KW-0393">Immunoglobulin domain</keyword>
<keyword evidence="3" id="KW-1133">Transmembrane helix</keyword>
<proteinExistence type="predicted"/>
<dbReference type="OMA" id="VEHEMKF"/>
<evidence type="ECO:0000313" key="8">
    <source>
        <dbReference type="Proteomes" id="UP000015101"/>
    </source>
</evidence>
<feature type="signal peptide" evidence="4">
    <location>
        <begin position="1"/>
        <end position="22"/>
    </location>
</feature>